<comment type="caution">
    <text evidence="3">The sequence shown here is derived from an EMBL/GenBank/DDBJ whole genome shotgun (WGS) entry which is preliminary data.</text>
</comment>
<evidence type="ECO:0000313" key="4">
    <source>
        <dbReference type="Proteomes" id="UP001498398"/>
    </source>
</evidence>
<keyword evidence="2" id="KW-0812">Transmembrane</keyword>
<reference evidence="3 4" key="1">
    <citation type="submission" date="2024-01" db="EMBL/GenBank/DDBJ databases">
        <title>A draft genome for the cacao thread blight pathogen Marasmiellus scandens.</title>
        <authorList>
            <person name="Baruah I.K."/>
            <person name="Leung J."/>
            <person name="Bukari Y."/>
            <person name="Amoako-Attah I."/>
            <person name="Meinhardt L.W."/>
            <person name="Bailey B.A."/>
            <person name="Cohen S.P."/>
        </authorList>
    </citation>
    <scope>NUCLEOTIDE SEQUENCE [LARGE SCALE GENOMIC DNA]</scope>
    <source>
        <strain evidence="3 4">GH-19</strain>
    </source>
</reference>
<keyword evidence="4" id="KW-1185">Reference proteome</keyword>
<dbReference type="EMBL" id="JBANRG010000033">
    <property type="protein sequence ID" value="KAK7450610.1"/>
    <property type="molecule type" value="Genomic_DNA"/>
</dbReference>
<keyword evidence="2" id="KW-1133">Transmembrane helix</keyword>
<evidence type="ECO:0000256" key="2">
    <source>
        <dbReference type="SAM" id="Phobius"/>
    </source>
</evidence>
<organism evidence="3 4">
    <name type="scientific">Marasmiellus scandens</name>
    <dbReference type="NCBI Taxonomy" id="2682957"/>
    <lineage>
        <taxon>Eukaryota</taxon>
        <taxon>Fungi</taxon>
        <taxon>Dikarya</taxon>
        <taxon>Basidiomycota</taxon>
        <taxon>Agaricomycotina</taxon>
        <taxon>Agaricomycetes</taxon>
        <taxon>Agaricomycetidae</taxon>
        <taxon>Agaricales</taxon>
        <taxon>Marasmiineae</taxon>
        <taxon>Omphalotaceae</taxon>
        <taxon>Marasmiellus</taxon>
    </lineage>
</organism>
<feature type="region of interest" description="Disordered" evidence="1">
    <location>
        <begin position="134"/>
        <end position="162"/>
    </location>
</feature>
<keyword evidence="2" id="KW-0472">Membrane</keyword>
<feature type="region of interest" description="Disordered" evidence="1">
    <location>
        <begin position="1"/>
        <end position="36"/>
    </location>
</feature>
<name>A0ABR1J9N3_9AGAR</name>
<proteinExistence type="predicted"/>
<feature type="transmembrane region" description="Helical" evidence="2">
    <location>
        <begin position="43"/>
        <end position="63"/>
    </location>
</feature>
<evidence type="ECO:0000313" key="3">
    <source>
        <dbReference type="EMBL" id="KAK7450610.1"/>
    </source>
</evidence>
<evidence type="ECO:0000256" key="1">
    <source>
        <dbReference type="SAM" id="MobiDB-lite"/>
    </source>
</evidence>
<sequence>MQSNSTPTLPTESTPTTTTTQSNSTPTLPAKTTPATSTDAAKIVGGVSAGVVFLLIIVISLLWRRQHAVRQQSRDGTIDPFWVGEHHSSHNGSEAAIDSFRVGEHHSSHNGSEAAESFHDGAVADSTTISNRNMQFSVPRRYRSGPDVSKNDRGKIKSGAQSQEEILRNLTSDVESRNAPVSSRATPRTPDILRHLDSGIRMFEVNTRRQSHNREIVGRSEIEDITEEMIELPPEYSRT</sequence>
<dbReference type="Proteomes" id="UP001498398">
    <property type="component" value="Unassembled WGS sequence"/>
</dbReference>
<accession>A0ABR1J9N3</accession>
<protein>
    <submittedName>
        <fullName evidence="3">Uncharacterized protein</fullName>
    </submittedName>
</protein>
<gene>
    <name evidence="3" type="ORF">VKT23_012920</name>
</gene>